<dbReference type="Pfam" id="PF00025">
    <property type="entry name" value="Arf"/>
    <property type="match status" value="1"/>
</dbReference>
<evidence type="ECO:0000256" key="3">
    <source>
        <dbReference type="ARBA" id="ARBA00022990"/>
    </source>
</evidence>
<keyword evidence="10" id="KW-0460">Magnesium</keyword>
<sequence>IDRPTDISHTINRTGKVFAMWTLLTGLYQYLTQKDDYYILIVGLDNAGKTTYLEQTKTKYCPNYKMMNPSKITTTVGCNIGTIDIGNVRLNFWDLGGQEELQSLWDKYYADCHGIIYIIDSADRQRLEESWISFDKMIQSEQLTNVPLLVSCNKQDIEQCMTVPEIKRTFNRSTAKIGVRDCMVLACSALSGDGINESINWMKDCILRNSTTRPPKRQDIS</sequence>
<reference evidence="11" key="1">
    <citation type="submission" date="2021-02" db="EMBL/GenBank/DDBJ databases">
        <authorList>
            <person name="Nowell W R."/>
        </authorList>
    </citation>
    <scope>NUCLEOTIDE SEQUENCE</scope>
</reference>
<feature type="binding site" evidence="10">
    <location>
        <position position="75"/>
    </location>
    <ligand>
        <name>Mg(2+)</name>
        <dbReference type="ChEBI" id="CHEBI:18420"/>
    </ligand>
</feature>
<dbReference type="SMART" id="SM00178">
    <property type="entry name" value="SAR"/>
    <property type="match status" value="1"/>
</dbReference>
<evidence type="ECO:0000256" key="2">
    <source>
        <dbReference type="ARBA" id="ARBA00022741"/>
    </source>
</evidence>
<comment type="subcellular location">
    <subcellularLocation>
        <location evidence="1">Golgi apparatus</location>
        <location evidence="1">trans-Golgi network</location>
    </subcellularLocation>
</comment>
<feature type="binding site" evidence="9">
    <location>
        <begin position="153"/>
        <end position="156"/>
    </location>
    <ligand>
        <name>GTP</name>
        <dbReference type="ChEBI" id="CHEBI:37565"/>
    </ligand>
</feature>
<keyword evidence="10" id="KW-0479">Metal-binding</keyword>
<dbReference type="InterPro" id="IPR006689">
    <property type="entry name" value="Small_GTPase_ARF/SAR"/>
</dbReference>
<dbReference type="GO" id="GO:0016020">
    <property type="term" value="C:membrane"/>
    <property type="evidence" value="ECO:0007669"/>
    <property type="project" value="UniProtKB-ARBA"/>
</dbReference>
<dbReference type="EMBL" id="CAJOBG010006114">
    <property type="protein sequence ID" value="CAF4176544.1"/>
    <property type="molecule type" value="Genomic_DNA"/>
</dbReference>
<dbReference type="FunFam" id="3.40.50.300:FF:000509">
    <property type="entry name" value="ADP-ribosylation factor-related protein 1"/>
    <property type="match status" value="1"/>
</dbReference>
<evidence type="ECO:0000256" key="1">
    <source>
        <dbReference type="ARBA" id="ARBA00004601"/>
    </source>
</evidence>
<evidence type="ECO:0000256" key="6">
    <source>
        <dbReference type="ARBA" id="ARBA00037377"/>
    </source>
</evidence>
<keyword evidence="12" id="KW-1185">Reference proteome</keyword>
<dbReference type="Proteomes" id="UP000663866">
    <property type="component" value="Unassembled WGS sequence"/>
</dbReference>
<evidence type="ECO:0000313" key="11">
    <source>
        <dbReference type="EMBL" id="CAF4176544.1"/>
    </source>
</evidence>
<accession>A0A820AHZ0</accession>
<dbReference type="GO" id="GO:0034067">
    <property type="term" value="P:protein localization to Golgi apparatus"/>
    <property type="evidence" value="ECO:0007669"/>
    <property type="project" value="TreeGrafter"/>
</dbReference>
<evidence type="ECO:0000256" key="8">
    <source>
        <dbReference type="ARBA" id="ARBA00039478"/>
    </source>
</evidence>
<dbReference type="CDD" id="cd04160">
    <property type="entry name" value="Arfrp1"/>
    <property type="match status" value="1"/>
</dbReference>
<dbReference type="SMART" id="SM00177">
    <property type="entry name" value="ARF"/>
    <property type="match status" value="1"/>
</dbReference>
<dbReference type="GO" id="GO:0046872">
    <property type="term" value="F:metal ion binding"/>
    <property type="evidence" value="ECO:0007669"/>
    <property type="project" value="UniProtKB-KW"/>
</dbReference>
<dbReference type="GO" id="GO:0005525">
    <property type="term" value="F:GTP binding"/>
    <property type="evidence" value="ECO:0007669"/>
    <property type="project" value="UniProtKB-KW"/>
</dbReference>
<organism evidence="11 12">
    <name type="scientific">Rotaria magnacalcarata</name>
    <dbReference type="NCBI Taxonomy" id="392030"/>
    <lineage>
        <taxon>Eukaryota</taxon>
        <taxon>Metazoa</taxon>
        <taxon>Spiralia</taxon>
        <taxon>Gnathifera</taxon>
        <taxon>Rotifera</taxon>
        <taxon>Eurotatoria</taxon>
        <taxon>Bdelloidea</taxon>
        <taxon>Philodinida</taxon>
        <taxon>Philodinidae</taxon>
        <taxon>Rotaria</taxon>
    </lineage>
</organism>
<protein>
    <recommendedName>
        <fullName evidence="8">ADP-ribosylation factor-related protein 1</fullName>
    </recommendedName>
</protein>
<evidence type="ECO:0000256" key="5">
    <source>
        <dbReference type="ARBA" id="ARBA00023134"/>
    </source>
</evidence>
<dbReference type="PANTHER" id="PTHR45909">
    <property type="entry name" value="ADP-RIBOSYLATION FACTOR-RELATED PROTEIN 1"/>
    <property type="match status" value="1"/>
</dbReference>
<comment type="caution">
    <text evidence="11">The sequence shown here is derived from an EMBL/GenBank/DDBJ whole genome shotgun (WGS) entry which is preliminary data.</text>
</comment>
<evidence type="ECO:0000256" key="7">
    <source>
        <dbReference type="ARBA" id="ARBA00038765"/>
    </source>
</evidence>
<dbReference type="Gene3D" id="3.40.50.300">
    <property type="entry name" value="P-loop containing nucleotide triphosphate hydrolases"/>
    <property type="match status" value="1"/>
</dbReference>
<dbReference type="GO" id="GO:0005794">
    <property type="term" value="C:Golgi apparatus"/>
    <property type="evidence" value="ECO:0007669"/>
    <property type="project" value="UniProtKB-SubCell"/>
</dbReference>
<dbReference type="SUPFAM" id="SSF52540">
    <property type="entry name" value="P-loop containing nucleoside triphosphate hydrolases"/>
    <property type="match status" value="1"/>
</dbReference>
<dbReference type="PANTHER" id="PTHR45909:SF1">
    <property type="entry name" value="ADP-RIBOSYLATION FACTOR-RELATED PROTEIN 1"/>
    <property type="match status" value="1"/>
</dbReference>
<evidence type="ECO:0000256" key="4">
    <source>
        <dbReference type="ARBA" id="ARBA00023034"/>
    </source>
</evidence>
<gene>
    <name evidence="11" type="ORF">OVN521_LOCUS25023</name>
</gene>
<dbReference type="InterPro" id="IPR024156">
    <property type="entry name" value="Small_GTPase_ARF"/>
</dbReference>
<dbReference type="InterPro" id="IPR027417">
    <property type="entry name" value="P-loop_NTPase"/>
</dbReference>
<dbReference type="GO" id="GO:0006886">
    <property type="term" value="P:intracellular protein transport"/>
    <property type="evidence" value="ECO:0007669"/>
    <property type="project" value="TreeGrafter"/>
</dbReference>
<dbReference type="SMART" id="SM00175">
    <property type="entry name" value="RAB"/>
    <property type="match status" value="1"/>
</dbReference>
<proteinExistence type="predicted"/>
<dbReference type="PRINTS" id="PR00449">
    <property type="entry name" value="RASTRNSFRMNG"/>
</dbReference>
<dbReference type="NCBIfam" id="TIGR00231">
    <property type="entry name" value="small_GTP"/>
    <property type="match status" value="1"/>
</dbReference>
<dbReference type="InterPro" id="IPR005225">
    <property type="entry name" value="Small_GTP-bd"/>
</dbReference>
<dbReference type="AlphaFoldDB" id="A0A820AHZ0"/>
<keyword evidence="3" id="KW-0007">Acetylation</keyword>
<dbReference type="GO" id="GO:0003924">
    <property type="term" value="F:GTPase activity"/>
    <property type="evidence" value="ECO:0007669"/>
    <property type="project" value="InterPro"/>
</dbReference>
<evidence type="ECO:0000256" key="10">
    <source>
        <dbReference type="PIRSR" id="PIRSR606689-2"/>
    </source>
</evidence>
<keyword evidence="2 9" id="KW-0547">Nucleotide-binding</keyword>
<feature type="binding site" evidence="10">
    <location>
        <position position="50"/>
    </location>
    <ligand>
        <name>Mg(2+)</name>
        <dbReference type="ChEBI" id="CHEBI:18420"/>
    </ligand>
</feature>
<keyword evidence="5 9" id="KW-0342">GTP-binding</keyword>
<feature type="non-terminal residue" evidence="11">
    <location>
        <position position="1"/>
    </location>
</feature>
<evidence type="ECO:0000256" key="9">
    <source>
        <dbReference type="PIRSR" id="PIRSR606689-1"/>
    </source>
</evidence>
<dbReference type="PROSITE" id="PS51417">
    <property type="entry name" value="ARF"/>
    <property type="match status" value="1"/>
</dbReference>
<feature type="binding site" evidence="9">
    <location>
        <begin position="43"/>
        <end position="50"/>
    </location>
    <ligand>
        <name>GTP</name>
        <dbReference type="ChEBI" id="CHEBI:37565"/>
    </ligand>
</feature>
<keyword evidence="4" id="KW-0333">Golgi apparatus</keyword>
<feature type="binding site" evidence="9">
    <location>
        <position position="97"/>
    </location>
    <ligand>
        <name>GTP</name>
        <dbReference type="ChEBI" id="CHEBI:37565"/>
    </ligand>
</feature>
<name>A0A820AHZ0_9BILA</name>
<comment type="subunit">
    <text evidence="7">Interacts with SYS1.</text>
</comment>
<comment type="function">
    <text evidence="6">Trans-Golgi-associated GTPase that regulates protein sorting. Controls the targeting of ARL1 and its effector to the trans-Golgi. Required for the lipidation of chylomicrons in the intestine and required for VLDL lipidation in the liver.</text>
</comment>
<dbReference type="GO" id="GO:0043001">
    <property type="term" value="P:Golgi to plasma membrane protein transport"/>
    <property type="evidence" value="ECO:0007669"/>
    <property type="project" value="TreeGrafter"/>
</dbReference>
<evidence type="ECO:0000313" key="12">
    <source>
        <dbReference type="Proteomes" id="UP000663866"/>
    </source>
</evidence>